<evidence type="ECO:0000313" key="8">
    <source>
        <dbReference type="Proteomes" id="UP000176273"/>
    </source>
</evidence>
<dbReference type="PANTHER" id="PTHR10746">
    <property type="entry name" value="50S RIBOSOMAL PROTEIN L4"/>
    <property type="match status" value="1"/>
</dbReference>
<dbReference type="PANTHER" id="PTHR10746:SF6">
    <property type="entry name" value="LARGE RIBOSOMAL SUBUNIT PROTEIN UL4M"/>
    <property type="match status" value="1"/>
</dbReference>
<sequence>MKVPIYTTEEKTEGEIEISRELFDTPWKPILVHRAAVVEEANRRVKLTHPKDRGDVRGGGRKPWRQKGTGRARHGSIRSPLWRGGGVTFGSAPRVYEKKINRKERRLALRSLLSKKYADGDLRVVTPLAAERVSSKELRERLHTFLHGKTLIVASGGNRSLYLSARNLSRVGVVRADTLQVGDLLRHRRVLVEAGALNEIPA</sequence>
<comment type="function">
    <text evidence="5">Forms part of the polypeptide exit tunnel.</text>
</comment>
<comment type="caution">
    <text evidence="7">The sequence shown here is derived from an EMBL/GenBank/DDBJ whole genome shotgun (WGS) entry which is preliminary data.</text>
</comment>
<feature type="region of interest" description="Disordered" evidence="6">
    <location>
        <begin position="50"/>
        <end position="77"/>
    </location>
</feature>
<dbReference type="Pfam" id="PF00573">
    <property type="entry name" value="Ribosomal_L4"/>
    <property type="match status" value="1"/>
</dbReference>
<dbReference type="SUPFAM" id="SSF52166">
    <property type="entry name" value="Ribosomal protein L4"/>
    <property type="match status" value="1"/>
</dbReference>
<dbReference type="GO" id="GO:0003735">
    <property type="term" value="F:structural constituent of ribosome"/>
    <property type="evidence" value="ECO:0007669"/>
    <property type="project" value="InterPro"/>
</dbReference>
<dbReference type="InterPro" id="IPR002136">
    <property type="entry name" value="Ribosomal_uL4"/>
</dbReference>
<keyword evidence="3 5" id="KW-0687">Ribonucleoprotein</keyword>
<dbReference type="STRING" id="1798468.A2110_00830"/>
<dbReference type="AlphaFoldDB" id="A0A1F6BL62"/>
<evidence type="ECO:0000256" key="2">
    <source>
        <dbReference type="ARBA" id="ARBA00022980"/>
    </source>
</evidence>
<gene>
    <name evidence="5" type="primary">rplD</name>
    <name evidence="7" type="ORF">A2110_00830</name>
</gene>
<evidence type="ECO:0000256" key="5">
    <source>
        <dbReference type="HAMAP-Rule" id="MF_01328"/>
    </source>
</evidence>
<evidence type="ECO:0000256" key="4">
    <source>
        <dbReference type="ARBA" id="ARBA00035244"/>
    </source>
</evidence>
<evidence type="ECO:0000256" key="6">
    <source>
        <dbReference type="SAM" id="MobiDB-lite"/>
    </source>
</evidence>
<dbReference type="GO" id="GO:1990904">
    <property type="term" value="C:ribonucleoprotein complex"/>
    <property type="evidence" value="ECO:0007669"/>
    <property type="project" value="UniProtKB-KW"/>
</dbReference>
<evidence type="ECO:0000256" key="1">
    <source>
        <dbReference type="ARBA" id="ARBA00010528"/>
    </source>
</evidence>
<comment type="similarity">
    <text evidence="1 5">Belongs to the universal ribosomal protein uL4 family.</text>
</comment>
<dbReference type="GO" id="GO:0006412">
    <property type="term" value="P:translation"/>
    <property type="evidence" value="ECO:0007669"/>
    <property type="project" value="UniProtKB-UniRule"/>
</dbReference>
<dbReference type="EMBL" id="MFKH01000006">
    <property type="protein sequence ID" value="OGG37665.1"/>
    <property type="molecule type" value="Genomic_DNA"/>
</dbReference>
<dbReference type="GO" id="GO:0019843">
    <property type="term" value="F:rRNA binding"/>
    <property type="evidence" value="ECO:0007669"/>
    <property type="project" value="UniProtKB-UniRule"/>
</dbReference>
<feature type="compositionally biased region" description="Basic residues" evidence="6">
    <location>
        <begin position="59"/>
        <end position="76"/>
    </location>
</feature>
<dbReference type="HAMAP" id="MF_01328_B">
    <property type="entry name" value="Ribosomal_uL4_B"/>
    <property type="match status" value="1"/>
</dbReference>
<comment type="function">
    <text evidence="5">One of the primary rRNA binding proteins, this protein initially binds near the 5'-end of the 23S rRNA. It is important during the early stages of 50S assembly. It makes multiple contacts with different domains of the 23S rRNA in the assembled 50S subunit and ribosome.</text>
</comment>
<protein>
    <recommendedName>
        <fullName evidence="4 5">Large ribosomal subunit protein uL4</fullName>
    </recommendedName>
</protein>
<reference evidence="7 8" key="1">
    <citation type="journal article" date="2016" name="Nat. Commun.">
        <title>Thousands of microbial genomes shed light on interconnected biogeochemical processes in an aquifer system.</title>
        <authorList>
            <person name="Anantharaman K."/>
            <person name="Brown C.T."/>
            <person name="Hug L.A."/>
            <person name="Sharon I."/>
            <person name="Castelle C.J."/>
            <person name="Probst A.J."/>
            <person name="Thomas B.C."/>
            <person name="Singh A."/>
            <person name="Wilkins M.J."/>
            <person name="Karaoz U."/>
            <person name="Brodie E.L."/>
            <person name="Williams K.H."/>
            <person name="Hubbard S.S."/>
            <person name="Banfield J.F."/>
        </authorList>
    </citation>
    <scope>NUCLEOTIDE SEQUENCE [LARGE SCALE GENOMIC DNA]</scope>
</reference>
<evidence type="ECO:0000313" key="7">
    <source>
        <dbReference type="EMBL" id="OGG37665.1"/>
    </source>
</evidence>
<keyword evidence="5" id="KW-0694">RNA-binding</keyword>
<accession>A0A1F6BL62</accession>
<evidence type="ECO:0000256" key="3">
    <source>
        <dbReference type="ARBA" id="ARBA00023274"/>
    </source>
</evidence>
<dbReference type="Proteomes" id="UP000176273">
    <property type="component" value="Unassembled WGS sequence"/>
</dbReference>
<keyword evidence="5" id="KW-0699">rRNA-binding</keyword>
<keyword evidence="2 5" id="KW-0689">Ribosomal protein</keyword>
<dbReference type="InterPro" id="IPR023574">
    <property type="entry name" value="Ribosomal_uL4_dom_sf"/>
</dbReference>
<comment type="subunit">
    <text evidence="5">Part of the 50S ribosomal subunit.</text>
</comment>
<dbReference type="NCBIfam" id="TIGR03953">
    <property type="entry name" value="rplD_bact"/>
    <property type="match status" value="1"/>
</dbReference>
<dbReference type="GO" id="GO:0005840">
    <property type="term" value="C:ribosome"/>
    <property type="evidence" value="ECO:0007669"/>
    <property type="project" value="UniProtKB-KW"/>
</dbReference>
<name>A0A1F6BL62_9BACT</name>
<proteinExistence type="inferred from homology"/>
<dbReference type="Gene3D" id="3.40.1370.10">
    <property type="match status" value="1"/>
</dbReference>
<dbReference type="InterPro" id="IPR013005">
    <property type="entry name" value="Ribosomal_uL4-like"/>
</dbReference>
<organism evidence="7 8">
    <name type="scientific">Candidatus Jorgensenbacteria bacterium GWA1_54_12</name>
    <dbReference type="NCBI Taxonomy" id="1798468"/>
    <lineage>
        <taxon>Bacteria</taxon>
        <taxon>Candidatus Joergenseniibacteriota</taxon>
    </lineage>
</organism>